<sequence>MQQLSAASGYANKNGISSKREEILVLMTHNIIKVFEKSESKLKSHRPSTDDGNSDFGIFEQRIFNTFLSECR</sequence>
<dbReference type="EMBL" id="CAJHJT010000012">
    <property type="protein sequence ID" value="CAD6997363.1"/>
    <property type="molecule type" value="Genomic_DNA"/>
</dbReference>
<keyword evidence="2" id="KW-1185">Reference proteome</keyword>
<reference evidence="1" key="1">
    <citation type="submission" date="2020-11" db="EMBL/GenBank/DDBJ databases">
        <authorList>
            <person name="Whitehead M."/>
        </authorList>
    </citation>
    <scope>NUCLEOTIDE SEQUENCE</scope>
    <source>
        <strain evidence="1">EGII</strain>
    </source>
</reference>
<protein>
    <submittedName>
        <fullName evidence="1">(Mediterranean fruit fly) hypothetical protein</fullName>
    </submittedName>
</protein>
<evidence type="ECO:0000313" key="1">
    <source>
        <dbReference type="EMBL" id="CAD6997363.1"/>
    </source>
</evidence>
<name>A0A811UJN3_CERCA</name>
<proteinExistence type="predicted"/>
<dbReference type="Proteomes" id="UP000606786">
    <property type="component" value="Unassembled WGS sequence"/>
</dbReference>
<feature type="non-terminal residue" evidence="1">
    <location>
        <position position="72"/>
    </location>
</feature>
<dbReference type="AlphaFoldDB" id="A0A811UJN3"/>
<comment type="caution">
    <text evidence="1">The sequence shown here is derived from an EMBL/GenBank/DDBJ whole genome shotgun (WGS) entry which is preliminary data.</text>
</comment>
<organism evidence="1 2">
    <name type="scientific">Ceratitis capitata</name>
    <name type="common">Mediterranean fruit fly</name>
    <name type="synonym">Tephritis capitata</name>
    <dbReference type="NCBI Taxonomy" id="7213"/>
    <lineage>
        <taxon>Eukaryota</taxon>
        <taxon>Metazoa</taxon>
        <taxon>Ecdysozoa</taxon>
        <taxon>Arthropoda</taxon>
        <taxon>Hexapoda</taxon>
        <taxon>Insecta</taxon>
        <taxon>Pterygota</taxon>
        <taxon>Neoptera</taxon>
        <taxon>Endopterygota</taxon>
        <taxon>Diptera</taxon>
        <taxon>Brachycera</taxon>
        <taxon>Muscomorpha</taxon>
        <taxon>Tephritoidea</taxon>
        <taxon>Tephritidae</taxon>
        <taxon>Ceratitis</taxon>
        <taxon>Ceratitis</taxon>
    </lineage>
</organism>
<gene>
    <name evidence="1" type="ORF">CCAP1982_LOCUS5996</name>
</gene>
<evidence type="ECO:0000313" key="2">
    <source>
        <dbReference type="Proteomes" id="UP000606786"/>
    </source>
</evidence>
<accession>A0A811UJN3</accession>